<evidence type="ECO:0000313" key="1">
    <source>
        <dbReference type="EMBL" id="GME92516.1"/>
    </source>
</evidence>
<accession>A0ACB5TP58</accession>
<reference evidence="1" key="1">
    <citation type="submission" date="2023-04" db="EMBL/GenBank/DDBJ databases">
        <title>Candida boidinii NBRC 1967.</title>
        <authorList>
            <person name="Ichikawa N."/>
            <person name="Sato H."/>
            <person name="Tonouchi N."/>
        </authorList>
    </citation>
    <scope>NUCLEOTIDE SEQUENCE</scope>
    <source>
        <strain evidence="1">NBRC 1967</strain>
    </source>
</reference>
<dbReference type="Proteomes" id="UP001165101">
    <property type="component" value="Unassembled WGS sequence"/>
</dbReference>
<dbReference type="EMBL" id="BSXV01001343">
    <property type="protein sequence ID" value="GME92516.1"/>
    <property type="molecule type" value="Genomic_DNA"/>
</dbReference>
<keyword evidence="2" id="KW-1185">Reference proteome</keyword>
<name>A0ACB5TP58_CANBO</name>
<proteinExistence type="predicted"/>
<comment type="caution">
    <text evidence="1">The sequence shown here is derived from an EMBL/GenBank/DDBJ whole genome shotgun (WGS) entry which is preliminary data.</text>
</comment>
<protein>
    <submittedName>
        <fullName evidence="1">Unnamed protein product</fullName>
    </submittedName>
</protein>
<gene>
    <name evidence="1" type="ORF">Cboi01_000277900</name>
</gene>
<sequence>MTSLQEEIDSPSIPLSVKFRKAIKKYNEFESISIRKDSDKYQLEIKSIILIFENLKKIIQSNNLFSINEDIEELQTNQIRYLSIDYYLAKIFENNVKDRIKNLKISKNLYLQFLYSIMNYNLLNKNQLEKINNFKSNYDPNLNELILNDPYKKREEKINNFKLEKNFKEKLSILNDSKIDLNNFDDEIIRKIYIDELKFFSIKSFQSIESILIELELLSNFPQDDKIIELNESTKNLELNDKRSEFNSKISKKEFADSFTDKIENLNFNSLTSPLISKEGKVLRPFTLVSNRLELNKKVQGYGQKLPTMSIDEYIDNELANGGMVKPEEPEKEIDEDNYNDADAETYKKRDWDDFTDTHQKGSGNTMNIG</sequence>
<organism evidence="1 2">
    <name type="scientific">Candida boidinii</name>
    <name type="common">Yeast</name>
    <dbReference type="NCBI Taxonomy" id="5477"/>
    <lineage>
        <taxon>Eukaryota</taxon>
        <taxon>Fungi</taxon>
        <taxon>Dikarya</taxon>
        <taxon>Ascomycota</taxon>
        <taxon>Saccharomycotina</taxon>
        <taxon>Pichiomycetes</taxon>
        <taxon>Pichiales</taxon>
        <taxon>Pichiaceae</taxon>
        <taxon>Ogataea</taxon>
        <taxon>Ogataea/Candida clade</taxon>
    </lineage>
</organism>
<evidence type="ECO:0000313" key="2">
    <source>
        <dbReference type="Proteomes" id="UP001165101"/>
    </source>
</evidence>